<protein>
    <submittedName>
        <fullName evidence="5">Uncharacterized protein</fullName>
    </submittedName>
</protein>
<evidence type="ECO:0000256" key="2">
    <source>
        <dbReference type="SAM" id="Phobius"/>
    </source>
</evidence>
<keyword evidence="1" id="KW-0732">Signal</keyword>
<evidence type="ECO:0000259" key="4">
    <source>
        <dbReference type="Pfam" id="PF16967"/>
    </source>
</evidence>
<dbReference type="Proteomes" id="UP000078225">
    <property type="component" value="Unassembled WGS sequence"/>
</dbReference>
<keyword evidence="2" id="KW-0812">Transmembrane</keyword>
<dbReference type="OrthoDB" id="7010570at2"/>
<organism evidence="5 6">
    <name type="scientific">Mangrovibacter phragmitis</name>
    <dbReference type="NCBI Taxonomy" id="1691903"/>
    <lineage>
        <taxon>Bacteria</taxon>
        <taxon>Pseudomonadati</taxon>
        <taxon>Pseudomonadota</taxon>
        <taxon>Gammaproteobacteria</taxon>
        <taxon>Enterobacterales</taxon>
        <taxon>Enterobacteriaceae</taxon>
        <taxon>Mangrovibacter</taxon>
    </lineage>
</organism>
<dbReference type="InterPro" id="IPR031917">
    <property type="entry name" value="Pilus_assem_C"/>
</dbReference>
<dbReference type="STRING" id="1691903.A9B99_13705"/>
<sequence length="840" mass="92693">MKGYSSVKNTHYYGLLGLCCSYAAMASVPAGFEELLQEQPNAIEVKGSGGASLGIHNVMISHDRLRFTDPEKLLAQFSLSDVEKEHLKQQLVDGVAWRHQAATETETATPLFRLRYDEQTSQAWVTVRSEKRAQGNYHQIAEDAQSALIHQQRINFLKTNNYQNMSLAGNGALGVFANSYLSLDWDASLSDYRGGHDTHRNINDFYYRHDINPRHYVQFGRMDRKDLGSPKGGSFQFYGLPLDVIEGIRIGSSQGYRDDSENALATPVMILLTQDARVDVYREEQLLGSFYLQAGSHELNTRLFPVGSYPLRLAVYINNQHAYDERVAFTKIGGGQVSQEYFIQAGRSVSKNSVSVAQAGVATPLPANTTATLGAASIDNNAMLEAGLAWQAPVVIGPLAGNATANYAWFRSQSGESKSVSQASYQDRVSLTWYHTRTRSPECTYRSSSQDYYAFGCGDSSLFSASTSLAGWGVSASYTQNRNQTAFTVFEHGVLNRNHSQSRQVNLSKGFRWGQVNTSLSANLYRSNTFQEKKDTGGLVTLSFYFNGQNHTRWLSNQVQNSRYGQSDAAIRAGVDFLPKGQSTQNVSFQAGQDRHNTQASVLASGTTQKGAWSLGASDSFNRKEQHHYYGITGSHDSTLAWAKNAFSLGKNHDGTPASGVFLKAHGESEGLAGVQLTTKHSGKLNAEMNSTRFMPLQGFRAEQFGLQNDVNYTDSDSIFESDHGHEPVFLTPGHVVTRTVRVEKHYTHIGQLINSQGDAISSFTIPNMLDYSVLGGGGFSFTNNKALSRFFVHDGMKYYQCTAPKTEQQQSIRYLGQVVCHPAAQAELETNNGFQEGNV</sequence>
<gene>
    <name evidence="5" type="ORF">A9B99_13705</name>
</gene>
<dbReference type="AlphaFoldDB" id="A0A1B7L0Q9"/>
<dbReference type="EMBL" id="LYRP01000043">
    <property type="protein sequence ID" value="OAT75861.1"/>
    <property type="molecule type" value="Genomic_DNA"/>
</dbReference>
<dbReference type="Pfam" id="PF16967">
    <property type="entry name" value="TcfC"/>
    <property type="match status" value="1"/>
</dbReference>
<feature type="domain" description="Pilus assembly protein C-terminal" evidence="3">
    <location>
        <begin position="731"/>
        <end position="821"/>
    </location>
</feature>
<keyword evidence="2" id="KW-0472">Membrane</keyword>
<evidence type="ECO:0000313" key="5">
    <source>
        <dbReference type="EMBL" id="OAT75861.1"/>
    </source>
</evidence>
<evidence type="ECO:0000256" key="1">
    <source>
        <dbReference type="ARBA" id="ARBA00022729"/>
    </source>
</evidence>
<dbReference type="InterPro" id="IPR032636">
    <property type="entry name" value="Pilus_assem_E-set-like_dom"/>
</dbReference>
<reference evidence="6" key="1">
    <citation type="submission" date="2016-05" db="EMBL/GenBank/DDBJ databases">
        <authorList>
            <person name="Behera P."/>
            <person name="Vaishampayan P."/>
            <person name="Singh N."/>
            <person name="Raina V."/>
            <person name="Suar M."/>
            <person name="Pattnaik A."/>
            <person name="Rastogi G."/>
        </authorList>
    </citation>
    <scope>NUCLEOTIDE SEQUENCE [LARGE SCALE GENOMIC DNA]</scope>
    <source>
        <strain evidence="6">MP23</strain>
    </source>
</reference>
<feature type="transmembrane region" description="Helical" evidence="2">
    <location>
        <begin position="12"/>
        <end position="32"/>
    </location>
</feature>
<evidence type="ECO:0000259" key="3">
    <source>
        <dbReference type="Pfam" id="PF15976"/>
    </source>
</evidence>
<dbReference type="Pfam" id="PF15976">
    <property type="entry name" value="CooC_C"/>
    <property type="match status" value="1"/>
</dbReference>
<keyword evidence="2" id="KW-1133">Transmembrane helix</keyword>
<evidence type="ECO:0000313" key="6">
    <source>
        <dbReference type="Proteomes" id="UP000078225"/>
    </source>
</evidence>
<accession>A0A1B7L0Q9</accession>
<proteinExistence type="predicted"/>
<comment type="caution">
    <text evidence="5">The sequence shown here is derived from an EMBL/GenBank/DDBJ whole genome shotgun (WGS) entry which is preliminary data.</text>
</comment>
<keyword evidence="6" id="KW-1185">Reference proteome</keyword>
<name>A0A1B7L0Q9_9ENTR</name>
<feature type="domain" description="Pilus assembly protein E-set like" evidence="4">
    <location>
        <begin position="265"/>
        <end position="331"/>
    </location>
</feature>